<evidence type="ECO:0000313" key="1">
    <source>
        <dbReference type="EMBL" id="PBK78730.1"/>
    </source>
</evidence>
<dbReference type="Proteomes" id="UP000218334">
    <property type="component" value="Unassembled WGS sequence"/>
</dbReference>
<dbReference type="AlphaFoldDB" id="A0A2H3CA24"/>
<organism evidence="1 2">
    <name type="scientific">Armillaria solidipes</name>
    <dbReference type="NCBI Taxonomy" id="1076256"/>
    <lineage>
        <taxon>Eukaryota</taxon>
        <taxon>Fungi</taxon>
        <taxon>Dikarya</taxon>
        <taxon>Basidiomycota</taxon>
        <taxon>Agaricomycotina</taxon>
        <taxon>Agaricomycetes</taxon>
        <taxon>Agaricomycetidae</taxon>
        <taxon>Agaricales</taxon>
        <taxon>Marasmiineae</taxon>
        <taxon>Physalacriaceae</taxon>
        <taxon>Armillaria</taxon>
    </lineage>
</organism>
<name>A0A2H3CA24_9AGAR</name>
<reference evidence="2" key="1">
    <citation type="journal article" date="2017" name="Nat. Ecol. Evol.">
        <title>Genome expansion and lineage-specific genetic innovations in the forest pathogenic fungi Armillaria.</title>
        <authorList>
            <person name="Sipos G."/>
            <person name="Prasanna A.N."/>
            <person name="Walter M.C."/>
            <person name="O'Connor E."/>
            <person name="Balint B."/>
            <person name="Krizsan K."/>
            <person name="Kiss B."/>
            <person name="Hess J."/>
            <person name="Varga T."/>
            <person name="Slot J."/>
            <person name="Riley R."/>
            <person name="Boka B."/>
            <person name="Rigling D."/>
            <person name="Barry K."/>
            <person name="Lee J."/>
            <person name="Mihaltcheva S."/>
            <person name="LaButti K."/>
            <person name="Lipzen A."/>
            <person name="Waldron R."/>
            <person name="Moloney N.M."/>
            <person name="Sperisen C."/>
            <person name="Kredics L."/>
            <person name="Vagvoelgyi C."/>
            <person name="Patrignani A."/>
            <person name="Fitzpatrick D."/>
            <person name="Nagy I."/>
            <person name="Doyle S."/>
            <person name="Anderson J.B."/>
            <person name="Grigoriev I.V."/>
            <person name="Gueldener U."/>
            <person name="Muensterkoetter M."/>
            <person name="Nagy L.G."/>
        </authorList>
    </citation>
    <scope>NUCLEOTIDE SEQUENCE [LARGE SCALE GENOMIC DNA]</scope>
    <source>
        <strain evidence="2">28-4</strain>
    </source>
</reference>
<proteinExistence type="predicted"/>
<protein>
    <submittedName>
        <fullName evidence="1">Uncharacterized protein</fullName>
    </submittedName>
</protein>
<gene>
    <name evidence="1" type="ORF">ARMSODRAFT_998708</name>
</gene>
<evidence type="ECO:0000313" key="2">
    <source>
        <dbReference type="Proteomes" id="UP000218334"/>
    </source>
</evidence>
<sequence>MTQSLDALQSSDSSKPPLCLVVRDLSYQEHEETVPDNIIPCNDEQVCVALWHMLMALVTVSQEIDSMVMYSSFNTTLIPTTGREQERQAMGRRKDLHLRAMPRFQTRLNPAKRLWTRGHLQRHLLNQHTEWDNLELKMVIGTTYTSFKCPSKACNFKYARHT</sequence>
<dbReference type="EMBL" id="KZ293415">
    <property type="protein sequence ID" value="PBK78730.1"/>
    <property type="molecule type" value="Genomic_DNA"/>
</dbReference>
<keyword evidence="2" id="KW-1185">Reference proteome</keyword>
<accession>A0A2H3CA24</accession>